<name>A0A6A6WWP3_9PLEO</name>
<evidence type="ECO:0000313" key="2">
    <source>
        <dbReference type="EMBL" id="KAF2788157.1"/>
    </source>
</evidence>
<protein>
    <submittedName>
        <fullName evidence="2">Uncharacterized protein</fullName>
    </submittedName>
</protein>
<accession>A0A6A6WWP3</accession>
<evidence type="ECO:0000313" key="3">
    <source>
        <dbReference type="Proteomes" id="UP000799757"/>
    </source>
</evidence>
<organism evidence="2 3">
    <name type="scientific">Melanomma pulvis-pyrius CBS 109.77</name>
    <dbReference type="NCBI Taxonomy" id="1314802"/>
    <lineage>
        <taxon>Eukaryota</taxon>
        <taxon>Fungi</taxon>
        <taxon>Dikarya</taxon>
        <taxon>Ascomycota</taxon>
        <taxon>Pezizomycotina</taxon>
        <taxon>Dothideomycetes</taxon>
        <taxon>Pleosporomycetidae</taxon>
        <taxon>Pleosporales</taxon>
        <taxon>Melanommataceae</taxon>
        <taxon>Melanomma</taxon>
    </lineage>
</organism>
<dbReference type="Proteomes" id="UP000799757">
    <property type="component" value="Unassembled WGS sequence"/>
</dbReference>
<gene>
    <name evidence="2" type="ORF">K505DRAFT_115599</name>
</gene>
<dbReference type="EMBL" id="MU002241">
    <property type="protein sequence ID" value="KAF2788157.1"/>
    <property type="molecule type" value="Genomic_DNA"/>
</dbReference>
<feature type="region of interest" description="Disordered" evidence="1">
    <location>
        <begin position="81"/>
        <end position="107"/>
    </location>
</feature>
<dbReference type="AlphaFoldDB" id="A0A6A6WWP3"/>
<evidence type="ECO:0000256" key="1">
    <source>
        <dbReference type="SAM" id="MobiDB-lite"/>
    </source>
</evidence>
<keyword evidence="3" id="KW-1185">Reference proteome</keyword>
<sequence length="107" mass="12013">MNRDNSRAEPVRHCDSKYELEDLQARKKSADKHARCWQVARSSLQRLIFSDGTLAPPWRPSDSSDSQPTLATVVALTMCLHGPSPSHDTDSSQEPQCTSRRAVHVRD</sequence>
<reference evidence="2" key="1">
    <citation type="journal article" date="2020" name="Stud. Mycol.">
        <title>101 Dothideomycetes genomes: a test case for predicting lifestyles and emergence of pathogens.</title>
        <authorList>
            <person name="Haridas S."/>
            <person name="Albert R."/>
            <person name="Binder M."/>
            <person name="Bloem J."/>
            <person name="Labutti K."/>
            <person name="Salamov A."/>
            <person name="Andreopoulos B."/>
            <person name="Baker S."/>
            <person name="Barry K."/>
            <person name="Bills G."/>
            <person name="Bluhm B."/>
            <person name="Cannon C."/>
            <person name="Castanera R."/>
            <person name="Culley D."/>
            <person name="Daum C."/>
            <person name="Ezra D."/>
            <person name="Gonzalez J."/>
            <person name="Henrissat B."/>
            <person name="Kuo A."/>
            <person name="Liang C."/>
            <person name="Lipzen A."/>
            <person name="Lutzoni F."/>
            <person name="Magnuson J."/>
            <person name="Mondo S."/>
            <person name="Nolan M."/>
            <person name="Ohm R."/>
            <person name="Pangilinan J."/>
            <person name="Park H.-J."/>
            <person name="Ramirez L."/>
            <person name="Alfaro M."/>
            <person name="Sun H."/>
            <person name="Tritt A."/>
            <person name="Yoshinaga Y."/>
            <person name="Zwiers L.-H."/>
            <person name="Turgeon B."/>
            <person name="Goodwin S."/>
            <person name="Spatafora J."/>
            <person name="Crous P."/>
            <person name="Grigoriev I."/>
        </authorList>
    </citation>
    <scope>NUCLEOTIDE SEQUENCE</scope>
    <source>
        <strain evidence="2">CBS 109.77</strain>
    </source>
</reference>
<proteinExistence type="predicted"/>